<organism evidence="1 2">
    <name type="scientific">Plectonema cf. radiosum LEGE 06105</name>
    <dbReference type="NCBI Taxonomy" id="945769"/>
    <lineage>
        <taxon>Bacteria</taxon>
        <taxon>Bacillati</taxon>
        <taxon>Cyanobacteriota</taxon>
        <taxon>Cyanophyceae</taxon>
        <taxon>Oscillatoriophycideae</taxon>
        <taxon>Oscillatoriales</taxon>
        <taxon>Microcoleaceae</taxon>
        <taxon>Plectonema</taxon>
    </lineage>
</organism>
<dbReference type="AlphaFoldDB" id="A0A8J7K7U5"/>
<keyword evidence="2" id="KW-1185">Reference proteome</keyword>
<dbReference type="Proteomes" id="UP000620559">
    <property type="component" value="Unassembled WGS sequence"/>
</dbReference>
<sequence length="296" mass="32186">MSKPIFELVDELPTSGLTVSVLNSLDSITPGHWKNTVGFVNTIKEVTGETDESLIQTIGERAIYLYNDRSQGYQKGLWLYQTVDRTDKALGAAALANKVSGKIPLFGGLINRFTPKADKAQTIDLSLKLIAELLAFCSINGIPGDSIGDFVASLGEYSGESYIRMVGLICLDGLIPLGPDFIQQAQSALNGMNPKELEDNSTFKQMNDEIPGSSSEGKLNFIGSSFDSVKGWMSDTVSSNNLTPQKVTSKLSSFVDFADDKLDYLAAFLDLSTNYFEHTGTQTLAKRLIERAVAEI</sequence>
<comment type="caution">
    <text evidence="1">The sequence shown here is derived from an EMBL/GenBank/DDBJ whole genome shotgun (WGS) entry which is preliminary data.</text>
</comment>
<accession>A0A8J7K7U5</accession>
<dbReference type="EMBL" id="JADEWL010000162">
    <property type="protein sequence ID" value="MBE9216372.1"/>
    <property type="molecule type" value="Genomic_DNA"/>
</dbReference>
<gene>
    <name evidence="1" type="ORF">IQ247_27545</name>
</gene>
<protein>
    <submittedName>
        <fullName evidence="1">Uncharacterized protein</fullName>
    </submittedName>
</protein>
<dbReference type="RefSeq" id="WP_193924907.1">
    <property type="nucleotide sequence ID" value="NZ_JADEWL010000162.1"/>
</dbReference>
<name>A0A8J7K7U5_9CYAN</name>
<evidence type="ECO:0000313" key="1">
    <source>
        <dbReference type="EMBL" id="MBE9216372.1"/>
    </source>
</evidence>
<evidence type="ECO:0000313" key="2">
    <source>
        <dbReference type="Proteomes" id="UP000620559"/>
    </source>
</evidence>
<reference evidence="1" key="1">
    <citation type="submission" date="2020-10" db="EMBL/GenBank/DDBJ databases">
        <authorList>
            <person name="Castelo-Branco R."/>
            <person name="Eusebio N."/>
            <person name="Adriana R."/>
            <person name="Vieira A."/>
            <person name="Brugerolle De Fraissinette N."/>
            <person name="Rezende De Castro R."/>
            <person name="Schneider M.P."/>
            <person name="Vasconcelos V."/>
            <person name="Leao P.N."/>
        </authorList>
    </citation>
    <scope>NUCLEOTIDE SEQUENCE</scope>
    <source>
        <strain evidence="1">LEGE 06105</strain>
    </source>
</reference>
<proteinExistence type="predicted"/>